<dbReference type="AlphaFoldDB" id="A0A812WJ69"/>
<dbReference type="InterPro" id="IPR016181">
    <property type="entry name" value="Acyl_CoA_acyltransferase"/>
</dbReference>
<dbReference type="EMBL" id="CAJNIZ010043975">
    <property type="protein sequence ID" value="CAE7674381.1"/>
    <property type="molecule type" value="Genomic_DNA"/>
</dbReference>
<sequence length="339" mass="38643">MGKKQQRAAQAATLSEQIEQQEQAELLRSAKAKGFRGLSGAEKAAVRKNEESTLVRQMGSVGKTLSAWLLDTQSKQIRDAMRNRWLLRWLWRYFIEHPLPDAKPVGLTEDDVLLVDAPQEFKDDFLRQRTVERRLHKSLRKDRFGADKKYVAVTCQYDVLDWLEPDWVLHMSSQQLARGRLRRFPDGRPPIELQVAPVHRGAWELFRRHHYLNTSIQRGASCYCAFWPQPSGAWEPVAISAWWRAMIRGNVRKGMCEHRAVVLPDYQGVGIGNRLSEYCASLYASQGMRVYSTTGHPGMIRYRAASPLSGILAKRCESQGLHASAANSRGRIAFEPIDS</sequence>
<evidence type="ECO:0000313" key="2">
    <source>
        <dbReference type="Proteomes" id="UP000649617"/>
    </source>
</evidence>
<keyword evidence="2" id="KW-1185">Reference proteome</keyword>
<dbReference type="OrthoDB" id="434985at2759"/>
<name>A0A812WJ69_SYMPI</name>
<dbReference type="SUPFAM" id="SSF55729">
    <property type="entry name" value="Acyl-CoA N-acyltransferases (Nat)"/>
    <property type="match status" value="1"/>
</dbReference>
<dbReference type="Proteomes" id="UP000649617">
    <property type="component" value="Unassembled WGS sequence"/>
</dbReference>
<evidence type="ECO:0000313" key="1">
    <source>
        <dbReference type="EMBL" id="CAE7674381.1"/>
    </source>
</evidence>
<reference evidence="1" key="1">
    <citation type="submission" date="2021-02" db="EMBL/GenBank/DDBJ databases">
        <authorList>
            <person name="Dougan E. K."/>
            <person name="Rhodes N."/>
            <person name="Thang M."/>
            <person name="Chan C."/>
        </authorList>
    </citation>
    <scope>NUCLEOTIDE SEQUENCE</scope>
</reference>
<organism evidence="1 2">
    <name type="scientific">Symbiodinium pilosum</name>
    <name type="common">Dinoflagellate</name>
    <dbReference type="NCBI Taxonomy" id="2952"/>
    <lineage>
        <taxon>Eukaryota</taxon>
        <taxon>Sar</taxon>
        <taxon>Alveolata</taxon>
        <taxon>Dinophyceae</taxon>
        <taxon>Suessiales</taxon>
        <taxon>Symbiodiniaceae</taxon>
        <taxon>Symbiodinium</taxon>
    </lineage>
</organism>
<gene>
    <name evidence="1" type="ORF">SPIL2461_LOCUS18667</name>
</gene>
<accession>A0A812WJ69</accession>
<dbReference type="Gene3D" id="3.40.630.30">
    <property type="match status" value="1"/>
</dbReference>
<protein>
    <submittedName>
        <fullName evidence="1">Uncharacterized protein</fullName>
    </submittedName>
</protein>
<comment type="caution">
    <text evidence="1">The sequence shown here is derived from an EMBL/GenBank/DDBJ whole genome shotgun (WGS) entry which is preliminary data.</text>
</comment>
<proteinExistence type="predicted"/>